<dbReference type="AlphaFoldDB" id="A0A6A3GX08"/>
<keyword evidence="1" id="KW-0732">Signal</keyword>
<feature type="signal peptide" evidence="1">
    <location>
        <begin position="1"/>
        <end position="19"/>
    </location>
</feature>
<dbReference type="Proteomes" id="UP000434957">
    <property type="component" value="Unassembled WGS sequence"/>
</dbReference>
<evidence type="ECO:0000313" key="3">
    <source>
        <dbReference type="EMBL" id="KAE9298390.1"/>
    </source>
</evidence>
<evidence type="ECO:0000313" key="2">
    <source>
        <dbReference type="EMBL" id="KAE8961443.1"/>
    </source>
</evidence>
<evidence type="ECO:0008006" key="6">
    <source>
        <dbReference type="Google" id="ProtNLM"/>
    </source>
</evidence>
<gene>
    <name evidence="2" type="ORF">PR001_g30037</name>
    <name evidence="3" type="ORF">PR003_g23251</name>
</gene>
<evidence type="ECO:0000256" key="1">
    <source>
        <dbReference type="SAM" id="SignalP"/>
    </source>
</evidence>
<sequence length="68" mass="7459">MSPRCLSALLAACCRCWHATVCLTDCRRRAFDCHGDRSGPVRRRLGDGVAGTTVSMFVHFCTSPTLDL</sequence>
<proteinExistence type="predicted"/>
<comment type="caution">
    <text evidence="2">The sequence shown here is derived from an EMBL/GenBank/DDBJ whole genome shotgun (WGS) entry which is preliminary data.</text>
</comment>
<organism evidence="2 4">
    <name type="scientific">Phytophthora rubi</name>
    <dbReference type="NCBI Taxonomy" id="129364"/>
    <lineage>
        <taxon>Eukaryota</taxon>
        <taxon>Sar</taxon>
        <taxon>Stramenopiles</taxon>
        <taxon>Oomycota</taxon>
        <taxon>Peronosporomycetes</taxon>
        <taxon>Peronosporales</taxon>
        <taxon>Peronosporaceae</taxon>
        <taxon>Phytophthora</taxon>
    </lineage>
</organism>
<reference evidence="2 4" key="1">
    <citation type="submission" date="2018-09" db="EMBL/GenBank/DDBJ databases">
        <title>Genomic investigation of the strawberry pathogen Phytophthora fragariae indicates pathogenicity is determined by transcriptional variation in three key races.</title>
        <authorList>
            <person name="Adams T.M."/>
            <person name="Armitage A.D."/>
            <person name="Sobczyk M.K."/>
            <person name="Bates H.J."/>
            <person name="Dunwell J.M."/>
            <person name="Nellist C.F."/>
            <person name="Harrison R.J."/>
        </authorList>
    </citation>
    <scope>NUCLEOTIDE SEQUENCE [LARGE SCALE GENOMIC DNA]</scope>
    <source>
        <strain evidence="2 4">SCRP249</strain>
        <strain evidence="3 5">SCRP333</strain>
    </source>
</reference>
<dbReference type="EMBL" id="QXFV01006440">
    <property type="protein sequence ID" value="KAE8961443.1"/>
    <property type="molecule type" value="Genomic_DNA"/>
</dbReference>
<evidence type="ECO:0000313" key="5">
    <source>
        <dbReference type="Proteomes" id="UP000434957"/>
    </source>
</evidence>
<dbReference type="EMBL" id="QXFT01002430">
    <property type="protein sequence ID" value="KAE9298390.1"/>
    <property type="molecule type" value="Genomic_DNA"/>
</dbReference>
<protein>
    <recommendedName>
        <fullName evidence="6">Secreted protein</fullName>
    </recommendedName>
</protein>
<feature type="chain" id="PRO_5036379557" description="Secreted protein" evidence="1">
    <location>
        <begin position="20"/>
        <end position="68"/>
    </location>
</feature>
<accession>A0A6A3GX08</accession>
<name>A0A6A3GX08_9STRA</name>
<dbReference type="Proteomes" id="UP000429607">
    <property type="component" value="Unassembled WGS sequence"/>
</dbReference>
<keyword evidence="5" id="KW-1185">Reference proteome</keyword>
<evidence type="ECO:0000313" key="4">
    <source>
        <dbReference type="Proteomes" id="UP000429607"/>
    </source>
</evidence>